<keyword evidence="1" id="KW-0812">Transmembrane</keyword>
<keyword evidence="3" id="KW-1185">Reference proteome</keyword>
<feature type="transmembrane region" description="Helical" evidence="1">
    <location>
        <begin position="42"/>
        <end position="60"/>
    </location>
</feature>
<gene>
    <name evidence="2" type="ORF">RZN69_22410</name>
</gene>
<evidence type="ECO:0000313" key="3">
    <source>
        <dbReference type="Proteomes" id="UP001304300"/>
    </source>
</evidence>
<keyword evidence="1" id="KW-1133">Transmembrane helix</keyword>
<dbReference type="RefSeq" id="WP_317833866.1">
    <property type="nucleotide sequence ID" value="NZ_CP136920.1"/>
</dbReference>
<protein>
    <recommendedName>
        <fullName evidence="4">DUF3379 domain-containing protein</fullName>
    </recommendedName>
</protein>
<dbReference type="Proteomes" id="UP001304300">
    <property type="component" value="Chromosome"/>
</dbReference>
<sequence length="185" mass="20568">MNNLDQKLRDYYQSQSLPDAKIDEILSTGKIVRPAFWNQTRWIAAVAIIVLLIGAGAITFHQTQPSLENMIAAEVLKNHAKQLAPEINSSDFNEIQSALPKLEFSIAPTQPDLLAGLRVQGGRYCSIQEELAAQISLLDNEGKSCTLYIAPLTETLLAAEPGIYEQKDGKVQIWHDTHRLFAVVR</sequence>
<reference evidence="2 3" key="1">
    <citation type="submission" date="2023-10" db="EMBL/GenBank/DDBJ databases">
        <title>Rubellicoccus peritrichatus gen. nov., sp. nov., isolated from an algae of coral reef tank.</title>
        <authorList>
            <person name="Luo J."/>
        </authorList>
    </citation>
    <scope>NUCLEOTIDE SEQUENCE [LARGE SCALE GENOMIC DNA]</scope>
    <source>
        <strain evidence="2 3">CR14</strain>
    </source>
</reference>
<name>A0AAQ3L9X5_9BACT</name>
<evidence type="ECO:0000256" key="1">
    <source>
        <dbReference type="SAM" id="Phobius"/>
    </source>
</evidence>
<dbReference type="EMBL" id="CP136920">
    <property type="protein sequence ID" value="WOO41382.1"/>
    <property type="molecule type" value="Genomic_DNA"/>
</dbReference>
<organism evidence="2 3">
    <name type="scientific">Rubellicoccus peritrichatus</name>
    <dbReference type="NCBI Taxonomy" id="3080537"/>
    <lineage>
        <taxon>Bacteria</taxon>
        <taxon>Pseudomonadati</taxon>
        <taxon>Verrucomicrobiota</taxon>
        <taxon>Opitutia</taxon>
        <taxon>Puniceicoccales</taxon>
        <taxon>Cerasicoccaceae</taxon>
        <taxon>Rubellicoccus</taxon>
    </lineage>
</organism>
<proteinExistence type="predicted"/>
<keyword evidence="1" id="KW-0472">Membrane</keyword>
<evidence type="ECO:0000313" key="2">
    <source>
        <dbReference type="EMBL" id="WOO41382.1"/>
    </source>
</evidence>
<accession>A0AAQ3L9X5</accession>
<dbReference type="AlphaFoldDB" id="A0AAQ3L9X5"/>
<evidence type="ECO:0008006" key="4">
    <source>
        <dbReference type="Google" id="ProtNLM"/>
    </source>
</evidence>